<comment type="caution">
    <text evidence="4">The sequence shown here is derived from an EMBL/GenBank/DDBJ whole genome shotgun (WGS) entry which is preliminary data.</text>
</comment>
<gene>
    <name evidence="4" type="ORF">H0484_13310</name>
</gene>
<dbReference type="Proteomes" id="UP000776983">
    <property type="component" value="Unassembled WGS sequence"/>
</dbReference>
<dbReference type="RefSeq" id="WP_226955139.1">
    <property type="nucleotide sequence ID" value="NZ_JACDXW010000007.1"/>
</dbReference>
<sequence length="662" mass="71635">MTKAAGRTPFAMTLAAALTASLLPWHEAGAQNSDRITSFILSSGGLAQIERQVRVADQEAAQLPVPIEQVDDVLKSLVVHDPAGHVTSIVLDGEAPVQEAFSRLPFGPEDLASAATLASSLQGVPVRAASGGRTVQGTVLGVQISQHENDEQAVLTVMSPEGLIQTLRLGADTVLEMMDEAMRARLQEALQASAQRQSDTMRLLNVSLSGQGERDVGFTYVVPAPVWKSAYRLAAGKDGKARLQAWAVLENASGQDWKDVQVTLVSGAPVTLSQKLYQRYWHNRPELPVAVGAAEPPRVDTSAMTDMMVEAAPSAPVAAAANAQMRMAARQRPLALPAPAPQEVVAPREGQTSVYYQLPHPVSVAAGQTVSLPFIDTEVQAEQVSVFQPQRGSIHPVAAVWLKNNTSGSLPPGILTVYDETSGHLGDAQLASIPVGESRFLYFAEDGKVEVRSEQQPQERLSELSISQGVLRAQRTLRQDTQYTVKGAPDAPRTVLIEQPRRAGWKFESKELAGETATHYRMKVNVPAGGSATVHALMTRQEPQTVALLDADEQTLAAWSTHVADEHTRRQLERLAQLRQALSEAQRQEQALDSELSSAEQNQARIRDNLAAVPADSTLGQRYLNMLEKEEDGLQALRQRKQAAQQETASRRRAMEQALSPA</sequence>
<dbReference type="Pfam" id="PF13598">
    <property type="entry name" value="DUF4139"/>
    <property type="match status" value="1"/>
</dbReference>
<feature type="region of interest" description="Disordered" evidence="1">
    <location>
        <begin position="637"/>
        <end position="662"/>
    </location>
</feature>
<dbReference type="PANTHER" id="PTHR38075:SF1">
    <property type="entry name" value="DUF4139 DOMAIN-CONTAINING PROTEIN"/>
    <property type="match status" value="1"/>
</dbReference>
<evidence type="ECO:0000313" key="5">
    <source>
        <dbReference type="Proteomes" id="UP000776983"/>
    </source>
</evidence>
<reference evidence="4 5" key="1">
    <citation type="submission" date="2020-07" db="EMBL/GenBank/DDBJ databases">
        <title>Pusillimonas sp. nov., isolated from poultry manure in Taiwan.</title>
        <authorList>
            <person name="Lin S.-Y."/>
            <person name="Tang Y.-S."/>
            <person name="Young C.-C."/>
        </authorList>
    </citation>
    <scope>NUCLEOTIDE SEQUENCE [LARGE SCALE GENOMIC DNA]</scope>
    <source>
        <strain evidence="4 5">CC-YST705</strain>
    </source>
</reference>
<protein>
    <submittedName>
        <fullName evidence="4">DUF4139 domain-containing protein</fullName>
    </submittedName>
</protein>
<feature type="signal peptide" evidence="2">
    <location>
        <begin position="1"/>
        <end position="30"/>
    </location>
</feature>
<dbReference type="EMBL" id="JACDXW010000007">
    <property type="protein sequence ID" value="MCB5364729.1"/>
    <property type="molecule type" value="Genomic_DNA"/>
</dbReference>
<name>A0ABS8CFZ3_9BURK</name>
<organism evidence="4 5">
    <name type="scientific">Mesopusillimonas faecipullorum</name>
    <dbReference type="NCBI Taxonomy" id="2755040"/>
    <lineage>
        <taxon>Bacteria</taxon>
        <taxon>Pseudomonadati</taxon>
        <taxon>Pseudomonadota</taxon>
        <taxon>Betaproteobacteria</taxon>
        <taxon>Burkholderiales</taxon>
        <taxon>Alcaligenaceae</taxon>
        <taxon>Mesopusillimonas</taxon>
    </lineage>
</organism>
<keyword evidence="2" id="KW-0732">Signal</keyword>
<evidence type="ECO:0000259" key="3">
    <source>
        <dbReference type="Pfam" id="PF13598"/>
    </source>
</evidence>
<feature type="domain" description="DUF4139" evidence="3">
    <location>
        <begin position="218"/>
        <end position="499"/>
    </location>
</feature>
<evidence type="ECO:0000313" key="4">
    <source>
        <dbReference type="EMBL" id="MCB5364729.1"/>
    </source>
</evidence>
<accession>A0ABS8CFZ3</accession>
<evidence type="ECO:0000256" key="2">
    <source>
        <dbReference type="SAM" id="SignalP"/>
    </source>
</evidence>
<dbReference type="InterPro" id="IPR037291">
    <property type="entry name" value="DUF4139"/>
</dbReference>
<feature type="compositionally biased region" description="Low complexity" evidence="1">
    <location>
        <begin position="637"/>
        <end position="646"/>
    </location>
</feature>
<evidence type="ECO:0000256" key="1">
    <source>
        <dbReference type="SAM" id="MobiDB-lite"/>
    </source>
</evidence>
<dbReference type="PANTHER" id="PTHR38075">
    <property type="entry name" value="DUF4139 DOMAIN-CONTAINING PROTEIN"/>
    <property type="match status" value="1"/>
</dbReference>
<proteinExistence type="predicted"/>
<feature type="chain" id="PRO_5046504877" evidence="2">
    <location>
        <begin position="31"/>
        <end position="662"/>
    </location>
</feature>
<keyword evidence="5" id="KW-1185">Reference proteome</keyword>